<dbReference type="RefSeq" id="WP_015591266.1">
    <property type="nucleotide sequence ID" value="NC_021169.1"/>
</dbReference>
<gene>
    <name evidence="2" type="ORF">Asulf_01696</name>
</gene>
<keyword evidence="1" id="KW-0472">Membrane</keyword>
<proteinExistence type="predicted"/>
<feature type="transmembrane region" description="Helical" evidence="1">
    <location>
        <begin position="391"/>
        <end position="413"/>
    </location>
</feature>
<dbReference type="PANTHER" id="PTHR10790:SF51">
    <property type="entry name" value="TETRATRICOPEPTIDE REPEAT PROTEIN"/>
    <property type="match status" value="1"/>
</dbReference>
<feature type="transmembrane region" description="Helical" evidence="1">
    <location>
        <begin position="483"/>
        <end position="505"/>
    </location>
</feature>
<feature type="transmembrane region" description="Helical" evidence="1">
    <location>
        <begin position="157"/>
        <end position="176"/>
    </location>
</feature>
<keyword evidence="1" id="KW-0812">Transmembrane</keyword>
<feature type="transmembrane region" description="Helical" evidence="1">
    <location>
        <begin position="79"/>
        <end position="95"/>
    </location>
</feature>
<evidence type="ECO:0000313" key="3">
    <source>
        <dbReference type="Proteomes" id="UP000013307"/>
    </source>
</evidence>
<dbReference type="PANTHER" id="PTHR10790">
    <property type="entry name" value="TPR-DOMAIN CONTAINING PROTEIN"/>
    <property type="match status" value="1"/>
</dbReference>
<dbReference type="OrthoDB" id="313199at2157"/>
<dbReference type="InterPro" id="IPR018746">
    <property type="entry name" value="DUF2298"/>
</dbReference>
<feature type="transmembrane region" description="Helical" evidence="1">
    <location>
        <begin position="425"/>
        <end position="445"/>
    </location>
</feature>
<dbReference type="HOGENOM" id="CLU_011570_1_0_2"/>
<dbReference type="eggNOG" id="arCOG00563">
    <property type="taxonomic scope" value="Archaea"/>
</dbReference>
<feature type="transmembrane region" description="Helical" evidence="1">
    <location>
        <begin position="363"/>
        <end position="379"/>
    </location>
</feature>
<feature type="transmembrane region" description="Helical" evidence="1">
    <location>
        <begin position="287"/>
        <end position="314"/>
    </location>
</feature>
<feature type="transmembrane region" description="Helical" evidence="1">
    <location>
        <begin position="133"/>
        <end position="151"/>
    </location>
</feature>
<dbReference type="GeneID" id="15393331"/>
<dbReference type="Pfam" id="PF10060">
    <property type="entry name" value="DUF2298"/>
    <property type="match status" value="1"/>
</dbReference>
<evidence type="ECO:0000256" key="1">
    <source>
        <dbReference type="SAM" id="Phobius"/>
    </source>
</evidence>
<dbReference type="STRING" id="387631.Asulf_01696"/>
<keyword evidence="1" id="KW-1133">Transmembrane helix</keyword>
<keyword evidence="3" id="KW-1185">Reference proteome</keyword>
<name>N0BF70_9EURY</name>
<dbReference type="EMBL" id="CP005290">
    <property type="protein sequence ID" value="AGK61668.1"/>
    <property type="molecule type" value="Genomic_DNA"/>
</dbReference>
<feature type="transmembrane region" description="Helical" evidence="1">
    <location>
        <begin position="451"/>
        <end position="471"/>
    </location>
</feature>
<protein>
    <submittedName>
        <fullName evidence="2">Chlor_Arch_YYY domain protein</fullName>
    </submittedName>
</protein>
<organism evidence="2 3">
    <name type="scientific">Archaeoglobus sulfaticallidus PM70-1</name>
    <dbReference type="NCBI Taxonomy" id="387631"/>
    <lineage>
        <taxon>Archaea</taxon>
        <taxon>Methanobacteriati</taxon>
        <taxon>Methanobacteriota</taxon>
        <taxon>Archaeoglobi</taxon>
        <taxon>Archaeoglobales</taxon>
        <taxon>Archaeoglobaceae</taxon>
        <taxon>Archaeoglobus</taxon>
    </lineage>
</organism>
<dbReference type="AlphaFoldDB" id="N0BF70"/>
<dbReference type="KEGG" id="ast:Asulf_01696"/>
<accession>N0BF70</accession>
<dbReference type="Proteomes" id="UP000013307">
    <property type="component" value="Chromosome"/>
</dbReference>
<feature type="transmembrane region" description="Helical" evidence="1">
    <location>
        <begin position="26"/>
        <end position="44"/>
    </location>
</feature>
<sequence>MEAGIVFFLTASILISQNLKMDYPVAKLMSFLLLCLIIFFFSFFFPFRYVFYFLFAIFLISGIYRAYRDGFNFEFRYEAVFLAVFLYFLFLRFLIPQAYGAEKIMDYAFLNSVLRADMFHPPDPFFAGGVINFYYYFGYVFGAAVTLSSLLSLSKGFNVAIAVVPAYFAMLSYYLIRRICDCNGGRSRIYSVIALIFAVFSGNFYAFYEFLKDIIRGTKPGYLFYWNATRIIDDSTYGKTINEFPYFSFIHADFHAHFVALPVKVLAIIILYDYFKKGKNWVYLIPLNFILFAVNSWDAPIFLFITFLTALYRFYSTRDVAEIKKGAIVLALSAISILTLYSTMETPSAKPFLTGERTSLTQFFLYFGIIFILSYIYLYDEIVKSKRLAMLSVLAGILAYPFIPIFPVIFPLTILSARKFLRGDYLSMLIFSATLIVLACEFVAVESRMNTFFKFYLAAWVLLLFPSAIAIAKSLKGSGMARYLVLTVFLISLVYPVIATPIKYYRADFSLDSEQFIKYFSEGDYEAIQFLKDKRGVVLEAYSDCYGYSGRVAAFSGNPTVIAWGCHEVQWRDNPDELVERIRDVRTIYTTNNCTLAKLLAKKYNVSYIFVGYEEHRVYGVSELKCFREVFKSGDAVVYSVNNEN</sequence>
<evidence type="ECO:0000313" key="2">
    <source>
        <dbReference type="EMBL" id="AGK61668.1"/>
    </source>
</evidence>
<dbReference type="NCBIfam" id="TIGR03662">
    <property type="entry name" value="Chlor_Arch_YYY"/>
    <property type="match status" value="1"/>
</dbReference>
<feature type="transmembrane region" description="Helical" evidence="1">
    <location>
        <begin position="49"/>
        <end position="67"/>
    </location>
</feature>
<feature type="transmembrane region" description="Helical" evidence="1">
    <location>
        <begin position="188"/>
        <end position="208"/>
    </location>
</feature>
<feature type="transmembrane region" description="Helical" evidence="1">
    <location>
        <begin position="326"/>
        <end position="343"/>
    </location>
</feature>
<reference evidence="2 3" key="1">
    <citation type="journal article" date="2013" name="Genome Announc.">
        <title>Complete Genome Sequence of the Thermophilic and Facultatively Chemolithoautotrophic Sulfate Reducer Archaeoglobus sulfaticallidus Strain PM70-1T.</title>
        <authorList>
            <person name="Stokke R."/>
            <person name="Hocking W.P."/>
            <person name="Steinsbu B.O."/>
            <person name="Steen I.H."/>
        </authorList>
    </citation>
    <scope>NUCLEOTIDE SEQUENCE [LARGE SCALE GENOMIC DNA]</scope>
    <source>
        <strain evidence="2">PM70-1</strain>
    </source>
</reference>